<keyword evidence="1" id="KW-0472">Membrane</keyword>
<evidence type="ECO:0000313" key="4">
    <source>
        <dbReference type="Proteomes" id="UP000182413"/>
    </source>
</evidence>
<dbReference type="Proteomes" id="UP001278050">
    <property type="component" value="Unassembled WGS sequence"/>
</dbReference>
<feature type="transmembrane region" description="Helical" evidence="1">
    <location>
        <begin position="12"/>
        <end position="30"/>
    </location>
</feature>
<evidence type="ECO:0000313" key="5">
    <source>
        <dbReference type="Proteomes" id="UP001278050"/>
    </source>
</evidence>
<dbReference type="AlphaFoldDB" id="A0A1G7MI24"/>
<evidence type="ECO:0000313" key="3">
    <source>
        <dbReference type="EMBL" id="SDF61347.1"/>
    </source>
</evidence>
<sequence>MPTLRIRPRVVLELFTIGGLCLMVGTYLGYHEGFDAAAAMIGTVCEAPPN</sequence>
<proteinExistence type="predicted"/>
<reference evidence="2 5" key="2">
    <citation type="submission" date="2023-11" db="EMBL/GenBank/DDBJ databases">
        <title>MicrobeMod: A computational toolkit for identifying prokaryotic methylation and restriction-modification with nanopore sequencing.</title>
        <authorList>
            <person name="Crits-Christoph A."/>
            <person name="Kang S.C."/>
            <person name="Lee H."/>
            <person name="Ostrov N."/>
        </authorList>
    </citation>
    <scope>NUCLEOTIDE SEQUENCE [LARGE SCALE GENOMIC DNA]</scope>
    <source>
        <strain evidence="2 5">ATCC BAA-571</strain>
    </source>
</reference>
<dbReference type="RefSeq" id="WP_156085553.1">
    <property type="nucleotide sequence ID" value="NZ_CBCSET010000008.1"/>
</dbReference>
<evidence type="ECO:0000256" key="1">
    <source>
        <dbReference type="SAM" id="Phobius"/>
    </source>
</evidence>
<organism evidence="3 4">
    <name type="scientific">Ectopseudomonas alcaliphila</name>
    <dbReference type="NCBI Taxonomy" id="101564"/>
    <lineage>
        <taxon>Bacteria</taxon>
        <taxon>Pseudomonadati</taxon>
        <taxon>Pseudomonadota</taxon>
        <taxon>Gammaproteobacteria</taxon>
        <taxon>Pseudomonadales</taxon>
        <taxon>Pseudomonadaceae</taxon>
        <taxon>Ectopseudomonas</taxon>
    </lineage>
</organism>
<name>A0A1G7MI24_9GAMM</name>
<protein>
    <submittedName>
        <fullName evidence="3">Uncharacterized protein</fullName>
    </submittedName>
</protein>
<dbReference type="Proteomes" id="UP000182413">
    <property type="component" value="Unassembled WGS sequence"/>
</dbReference>
<evidence type="ECO:0000313" key="2">
    <source>
        <dbReference type="EMBL" id="MDX5994961.1"/>
    </source>
</evidence>
<keyword evidence="1" id="KW-0812">Transmembrane</keyword>
<keyword evidence="5" id="KW-1185">Reference proteome</keyword>
<keyword evidence="1" id="KW-1133">Transmembrane helix</keyword>
<accession>A0A1G7MI24</accession>
<dbReference type="EMBL" id="JAWXXP010000001">
    <property type="protein sequence ID" value="MDX5994961.1"/>
    <property type="molecule type" value="Genomic_DNA"/>
</dbReference>
<gene>
    <name evidence="3" type="ORF">SAMN05216575_10958</name>
    <name evidence="2" type="ORF">SIM71_23090</name>
</gene>
<reference evidence="3 4" key="1">
    <citation type="submission" date="2016-10" db="EMBL/GenBank/DDBJ databases">
        <authorList>
            <person name="de Groot N.N."/>
        </authorList>
    </citation>
    <scope>NUCLEOTIDE SEQUENCE [LARGE SCALE GENOMIC DNA]</scope>
    <source>
        <strain evidence="3 4">JCM 10630</strain>
    </source>
</reference>
<dbReference type="EMBL" id="FNAE01000009">
    <property type="protein sequence ID" value="SDF61347.1"/>
    <property type="molecule type" value="Genomic_DNA"/>
</dbReference>